<name>A0A939PNI9_9ACTN</name>
<dbReference type="InterPro" id="IPR029063">
    <property type="entry name" value="SAM-dependent_MTases_sf"/>
</dbReference>
<sequence length="258" mass="27850">MTIDGDLYGPAAALYDQLHVGPASPLLVRFFADLTPEGGRALEFGPGTGRVTLAVAERAASVHCLEPSPSMRTVLLTKLAALPRLRERVTVLDGAAPEFRLDSVFDYVYLAAVLEHIPPPARRPFFAAVAAHLAPDGVLAMDMVDNEPVPDEPEREVRSVRQGECRYSRSTAVWPLGPDLAGVRHVYRTYLGEELVETETVERLHHFHRPPDVHADLAAVGLAPVPGPPAGPLADKGLLIARFPGAAPTPGFAQREEK</sequence>
<dbReference type="AlphaFoldDB" id="A0A939PNI9"/>
<accession>A0A939PNI9</accession>
<dbReference type="InterPro" id="IPR013217">
    <property type="entry name" value="Methyltransf_12"/>
</dbReference>
<dbReference type="SUPFAM" id="SSF53335">
    <property type="entry name" value="S-adenosyl-L-methionine-dependent methyltransferases"/>
    <property type="match status" value="1"/>
</dbReference>
<gene>
    <name evidence="2" type="ORF">J4573_51655</name>
</gene>
<keyword evidence="2" id="KW-0489">Methyltransferase</keyword>
<organism evidence="2 3">
    <name type="scientific">Actinomadura barringtoniae</name>
    <dbReference type="NCBI Taxonomy" id="1427535"/>
    <lineage>
        <taxon>Bacteria</taxon>
        <taxon>Bacillati</taxon>
        <taxon>Actinomycetota</taxon>
        <taxon>Actinomycetes</taxon>
        <taxon>Streptosporangiales</taxon>
        <taxon>Thermomonosporaceae</taxon>
        <taxon>Actinomadura</taxon>
    </lineage>
</organism>
<reference evidence="2" key="1">
    <citation type="submission" date="2021-03" db="EMBL/GenBank/DDBJ databases">
        <authorList>
            <person name="Kanchanasin P."/>
            <person name="Saeng-In P."/>
            <person name="Phongsopitanun W."/>
            <person name="Yuki M."/>
            <person name="Kudo T."/>
            <person name="Ohkuma M."/>
            <person name="Tanasupawat S."/>
        </authorList>
    </citation>
    <scope>NUCLEOTIDE SEQUENCE</scope>
    <source>
        <strain evidence="2">GKU 128</strain>
    </source>
</reference>
<dbReference type="Gene3D" id="3.40.50.150">
    <property type="entry name" value="Vaccinia Virus protein VP39"/>
    <property type="match status" value="1"/>
</dbReference>
<evidence type="ECO:0000313" key="3">
    <source>
        <dbReference type="Proteomes" id="UP000669179"/>
    </source>
</evidence>
<dbReference type="EMBL" id="JAGEOJ010000039">
    <property type="protein sequence ID" value="MBO2455612.1"/>
    <property type="molecule type" value="Genomic_DNA"/>
</dbReference>
<proteinExistence type="predicted"/>
<protein>
    <submittedName>
        <fullName evidence="2">Class I SAM-dependent methyltransferase</fullName>
    </submittedName>
</protein>
<keyword evidence="3" id="KW-1185">Reference proteome</keyword>
<dbReference type="GO" id="GO:0008168">
    <property type="term" value="F:methyltransferase activity"/>
    <property type="evidence" value="ECO:0007669"/>
    <property type="project" value="UniProtKB-KW"/>
</dbReference>
<dbReference type="CDD" id="cd02440">
    <property type="entry name" value="AdoMet_MTases"/>
    <property type="match status" value="1"/>
</dbReference>
<dbReference type="RefSeq" id="WP_208263838.1">
    <property type="nucleotide sequence ID" value="NZ_JAGEOJ010000039.1"/>
</dbReference>
<dbReference type="Proteomes" id="UP000669179">
    <property type="component" value="Unassembled WGS sequence"/>
</dbReference>
<dbReference type="GO" id="GO:0032259">
    <property type="term" value="P:methylation"/>
    <property type="evidence" value="ECO:0007669"/>
    <property type="project" value="UniProtKB-KW"/>
</dbReference>
<dbReference type="PANTHER" id="PTHR43861">
    <property type="entry name" value="TRANS-ACONITATE 2-METHYLTRANSFERASE-RELATED"/>
    <property type="match status" value="1"/>
</dbReference>
<evidence type="ECO:0000313" key="2">
    <source>
        <dbReference type="EMBL" id="MBO2455612.1"/>
    </source>
</evidence>
<evidence type="ECO:0000259" key="1">
    <source>
        <dbReference type="Pfam" id="PF08242"/>
    </source>
</evidence>
<comment type="caution">
    <text evidence="2">The sequence shown here is derived from an EMBL/GenBank/DDBJ whole genome shotgun (WGS) entry which is preliminary data.</text>
</comment>
<dbReference type="Pfam" id="PF08242">
    <property type="entry name" value="Methyltransf_12"/>
    <property type="match status" value="1"/>
</dbReference>
<keyword evidence="2" id="KW-0808">Transferase</keyword>
<feature type="domain" description="Methyltransferase type 12" evidence="1">
    <location>
        <begin position="42"/>
        <end position="139"/>
    </location>
</feature>